<dbReference type="Pfam" id="PF11617">
    <property type="entry name" value="Cu-binding_MopE"/>
    <property type="match status" value="4"/>
</dbReference>
<evidence type="ECO:0000313" key="3">
    <source>
        <dbReference type="Proteomes" id="UP000034054"/>
    </source>
</evidence>
<dbReference type="PROSITE" id="PS51257">
    <property type="entry name" value="PROKAR_LIPOPROTEIN"/>
    <property type="match status" value="1"/>
</dbReference>
<dbReference type="Proteomes" id="UP000034054">
    <property type="component" value="Unassembled WGS sequence"/>
</dbReference>
<reference evidence="2 3" key="1">
    <citation type="journal article" date="2015" name="Nature">
        <title>rRNA introns, odd ribosomes, and small enigmatic genomes across a large radiation of phyla.</title>
        <authorList>
            <person name="Brown C.T."/>
            <person name="Hug L.A."/>
            <person name="Thomas B.C."/>
            <person name="Sharon I."/>
            <person name="Castelle C.J."/>
            <person name="Singh A."/>
            <person name="Wilkins M.J."/>
            <person name="Williams K.H."/>
            <person name="Banfield J.F."/>
        </authorList>
    </citation>
    <scope>NUCLEOTIDE SEQUENCE [LARGE SCALE GENOMIC DNA]</scope>
</reference>
<feature type="compositionally biased region" description="Polar residues" evidence="1">
    <location>
        <begin position="323"/>
        <end position="334"/>
    </location>
</feature>
<dbReference type="AlphaFoldDB" id="A0A0G1ZVL4"/>
<name>A0A0G1ZVL4_9BACT</name>
<evidence type="ECO:0000256" key="1">
    <source>
        <dbReference type="SAM" id="MobiDB-lite"/>
    </source>
</evidence>
<feature type="compositionally biased region" description="Acidic residues" evidence="1">
    <location>
        <begin position="122"/>
        <end position="134"/>
    </location>
</feature>
<accession>A0A0G1ZVL4</accession>
<proteinExistence type="predicted"/>
<organism evidence="2 3">
    <name type="scientific">Candidatus Uhrbacteria bacterium GW2011_GWA2_52_8d</name>
    <dbReference type="NCBI Taxonomy" id="1618979"/>
    <lineage>
        <taxon>Bacteria</taxon>
        <taxon>Candidatus Uhriibacteriota</taxon>
    </lineage>
</organism>
<dbReference type="EMBL" id="LCRH01000030">
    <property type="protein sequence ID" value="KKW32387.1"/>
    <property type="molecule type" value="Genomic_DNA"/>
</dbReference>
<feature type="compositionally biased region" description="Polar residues" evidence="1">
    <location>
        <begin position="38"/>
        <end position="54"/>
    </location>
</feature>
<evidence type="ECO:0000313" key="2">
    <source>
        <dbReference type="EMBL" id="KKW32387.1"/>
    </source>
</evidence>
<feature type="region of interest" description="Disordered" evidence="1">
    <location>
        <begin position="323"/>
        <end position="342"/>
    </location>
</feature>
<protein>
    <submittedName>
        <fullName evidence="2">Regulator of chromosome condensation</fullName>
    </submittedName>
</protein>
<gene>
    <name evidence="2" type="ORF">UY76_C0030G0005</name>
</gene>
<feature type="compositionally biased region" description="Low complexity" evidence="1">
    <location>
        <begin position="135"/>
        <end position="162"/>
    </location>
</feature>
<feature type="region of interest" description="Disordered" evidence="1">
    <location>
        <begin position="27"/>
        <end position="214"/>
    </location>
</feature>
<dbReference type="InterPro" id="IPR021655">
    <property type="entry name" value="Put_metal-bd"/>
</dbReference>
<dbReference type="PATRIC" id="fig|1618979.3.peg.472"/>
<comment type="caution">
    <text evidence="2">The sequence shown here is derived from an EMBL/GenBank/DDBJ whole genome shotgun (WGS) entry which is preliminary data.</text>
</comment>
<feature type="compositionally biased region" description="Acidic residues" evidence="1">
    <location>
        <begin position="69"/>
        <end position="113"/>
    </location>
</feature>
<sequence>MKLSNWIGFGWVLVAGLFGGCVVDTQSDERSLTGGNDDVTQISGDDDSSATTPVESGDDDASITTPVSGDDDSSASTGDDDTASGDDDATSGDDDSTSGDDDDATVTNGDDDSSATATPVSGDDDSTDSGDDDATVANPTQTPVPATPTPVVQTPTPTSTPVTPTPTPYPDSDSDGDGYDIRSDCDDSNISVHPGATEVCDGKDNDCDGSVDEDVKDNYYRDADVDGYGTTSSTTQACSVPTGYAVNSLDCDDSDASVHPGAVEQCNGEDDDCDGVVDENVSEISWYQDADKDGYGNKSGTAKVSCSQTSGYVADHSDCDDSNSSIYPGATETSNGKDDDCDGVIDEGTTSTTATEETASTCRDGVDNDKDGAVDADDEDCMVFLSGTSIYISSLVFECTPESTIDDCIAAKSTYVDGNAYLVGDGPFAWGELLQENYLKQSSSGYFTFDFSEVSGGNYSGTDFTLVSEWSDDNVSVKADTDGQSDWRWAIYHYWCADTESDLCYRNSDG</sequence>